<accession>A0A9W3BGN3</accession>
<protein>
    <submittedName>
        <fullName evidence="4">Uncharacterized protein LOC106061438</fullName>
    </submittedName>
</protein>
<reference evidence="4" key="1">
    <citation type="submission" date="2025-08" db="UniProtKB">
        <authorList>
            <consortium name="RefSeq"/>
        </authorList>
    </citation>
    <scope>IDENTIFICATION</scope>
</reference>
<dbReference type="Proteomes" id="UP001165740">
    <property type="component" value="Chromosome 9"/>
</dbReference>
<evidence type="ECO:0000313" key="4">
    <source>
        <dbReference type="RefSeq" id="XP_055898709.1"/>
    </source>
</evidence>
<sequence length="149" mass="16654">MDYTVALFICGLILICDKSAAFQVQDSTSPGIEDNDLTPQDGTDRELDGQTSYTQPLALLDSVNSLGQARDPILFKLLGQAFRYRGLTDMEIADFLSDAASKLQWRQPEKRSWSRVSVQPRFATFGTKLVPNRKMENNGATLLRYGRST</sequence>
<name>A0A9W3BGN3_BIOGL</name>
<keyword evidence="3" id="KW-1185">Reference proteome</keyword>
<keyword evidence="2" id="KW-0732">Signal</keyword>
<feature type="region of interest" description="Disordered" evidence="1">
    <location>
        <begin position="27"/>
        <end position="49"/>
    </location>
</feature>
<feature type="signal peptide" evidence="2">
    <location>
        <begin position="1"/>
        <end position="21"/>
    </location>
</feature>
<evidence type="ECO:0000256" key="2">
    <source>
        <dbReference type="SAM" id="SignalP"/>
    </source>
</evidence>
<organism evidence="3 4">
    <name type="scientific">Biomphalaria glabrata</name>
    <name type="common">Bloodfluke planorb</name>
    <name type="synonym">Freshwater snail</name>
    <dbReference type="NCBI Taxonomy" id="6526"/>
    <lineage>
        <taxon>Eukaryota</taxon>
        <taxon>Metazoa</taxon>
        <taxon>Spiralia</taxon>
        <taxon>Lophotrochozoa</taxon>
        <taxon>Mollusca</taxon>
        <taxon>Gastropoda</taxon>
        <taxon>Heterobranchia</taxon>
        <taxon>Euthyneura</taxon>
        <taxon>Panpulmonata</taxon>
        <taxon>Hygrophila</taxon>
        <taxon>Lymnaeoidea</taxon>
        <taxon>Planorbidae</taxon>
        <taxon>Biomphalaria</taxon>
    </lineage>
</organism>
<feature type="chain" id="PRO_5040806113" evidence="2">
    <location>
        <begin position="22"/>
        <end position="149"/>
    </location>
</feature>
<dbReference type="RefSeq" id="XP_055898709.1">
    <property type="nucleotide sequence ID" value="XM_056042734.1"/>
</dbReference>
<evidence type="ECO:0000256" key="1">
    <source>
        <dbReference type="SAM" id="MobiDB-lite"/>
    </source>
</evidence>
<gene>
    <name evidence="4" type="primary">LOC106061438</name>
</gene>
<evidence type="ECO:0000313" key="3">
    <source>
        <dbReference type="Proteomes" id="UP001165740"/>
    </source>
</evidence>
<dbReference type="GeneID" id="106061438"/>
<proteinExistence type="predicted"/>
<dbReference type="AlphaFoldDB" id="A0A9W3BGN3"/>